<comment type="caution">
    <text evidence="1">The sequence shown here is derived from an EMBL/GenBank/DDBJ whole genome shotgun (WGS) entry which is preliminary data.</text>
</comment>
<keyword evidence="2" id="KW-1185">Reference proteome</keyword>
<dbReference type="OrthoDB" id="2326573at2"/>
<dbReference type="EMBL" id="AZDT01000058">
    <property type="protein sequence ID" value="KRK73553.1"/>
    <property type="molecule type" value="Genomic_DNA"/>
</dbReference>
<dbReference type="STRING" id="1423773.FD30_GL000391"/>
<name>A0A0R1JYT3_9LACO</name>
<dbReference type="Proteomes" id="UP000051162">
    <property type="component" value="Unassembled WGS sequence"/>
</dbReference>
<protein>
    <submittedName>
        <fullName evidence="1">Uncharacterized protein</fullName>
    </submittedName>
</protein>
<sequence length="123" mass="14224">MAEKDRYYQPSDVEDALLEVQKLFNSYRSAPLTQELLTYHQNLTSRLTSDLRDAARTEQRPDLVTATQQMAQAMQNWTNVRLSGQPYPGRLRHFKFVPDATGPKFKRHVVKDHGSGTHRSSRH</sequence>
<dbReference type="PATRIC" id="fig|1423773.3.peg.400"/>
<dbReference type="RefSeq" id="WP_024746710.1">
    <property type="nucleotide sequence ID" value="NZ_AZDT01000058.1"/>
</dbReference>
<gene>
    <name evidence="1" type="ORF">FD30_GL000391</name>
</gene>
<reference evidence="1 2" key="1">
    <citation type="journal article" date="2015" name="Genome Announc.">
        <title>Expanding the biotechnology potential of lactobacilli through comparative genomics of 213 strains and associated genera.</title>
        <authorList>
            <person name="Sun Z."/>
            <person name="Harris H.M."/>
            <person name="McCann A."/>
            <person name="Guo C."/>
            <person name="Argimon S."/>
            <person name="Zhang W."/>
            <person name="Yang X."/>
            <person name="Jeffery I.B."/>
            <person name="Cooney J.C."/>
            <person name="Kagawa T.F."/>
            <person name="Liu W."/>
            <person name="Song Y."/>
            <person name="Salvetti E."/>
            <person name="Wrobel A."/>
            <person name="Rasinkangas P."/>
            <person name="Parkhill J."/>
            <person name="Rea M.C."/>
            <person name="O'Sullivan O."/>
            <person name="Ritari J."/>
            <person name="Douillard F.P."/>
            <person name="Paul Ross R."/>
            <person name="Yang R."/>
            <person name="Briner A.E."/>
            <person name="Felis G.E."/>
            <person name="de Vos W.M."/>
            <person name="Barrangou R."/>
            <person name="Klaenhammer T.R."/>
            <person name="Caufield P.W."/>
            <person name="Cui Y."/>
            <person name="Zhang H."/>
            <person name="O'Toole P.W."/>
        </authorList>
    </citation>
    <scope>NUCLEOTIDE SEQUENCE [LARGE SCALE GENOMIC DNA]</scope>
    <source>
        <strain evidence="1 2">DSM 19117</strain>
    </source>
</reference>
<evidence type="ECO:0000313" key="2">
    <source>
        <dbReference type="Proteomes" id="UP000051162"/>
    </source>
</evidence>
<organism evidence="1 2">
    <name type="scientific">Levilactobacillus namurensis DSM 19117</name>
    <dbReference type="NCBI Taxonomy" id="1423773"/>
    <lineage>
        <taxon>Bacteria</taxon>
        <taxon>Bacillati</taxon>
        <taxon>Bacillota</taxon>
        <taxon>Bacilli</taxon>
        <taxon>Lactobacillales</taxon>
        <taxon>Lactobacillaceae</taxon>
        <taxon>Levilactobacillus</taxon>
    </lineage>
</organism>
<dbReference type="AlphaFoldDB" id="A0A0R1JYT3"/>
<dbReference type="GeneID" id="84783219"/>
<accession>A0A0R1JYT3</accession>
<proteinExistence type="predicted"/>
<evidence type="ECO:0000313" key="1">
    <source>
        <dbReference type="EMBL" id="KRK73553.1"/>
    </source>
</evidence>